<keyword evidence="7" id="KW-0408">Iron</keyword>
<dbReference type="CDD" id="cd00691">
    <property type="entry name" value="ascorbate_peroxidase"/>
    <property type="match status" value="1"/>
</dbReference>
<dbReference type="GO" id="GO:0042744">
    <property type="term" value="P:hydrogen peroxide catabolic process"/>
    <property type="evidence" value="ECO:0007669"/>
    <property type="project" value="TreeGrafter"/>
</dbReference>
<dbReference type="GO" id="GO:0046872">
    <property type="term" value="F:metal ion binding"/>
    <property type="evidence" value="ECO:0007669"/>
    <property type="project" value="UniProtKB-UniRule"/>
</dbReference>
<comment type="function">
    <text evidence="1">Destroys radicals which are normally produced within the cells and which are toxic to biological systems.</text>
</comment>
<evidence type="ECO:0000313" key="12">
    <source>
        <dbReference type="Proteomes" id="UP000469558"/>
    </source>
</evidence>
<evidence type="ECO:0000313" key="11">
    <source>
        <dbReference type="EMBL" id="TVY83466.1"/>
    </source>
</evidence>
<keyword evidence="12" id="KW-1185">Reference proteome</keyword>
<keyword evidence="6 8" id="KW-0560">Oxidoreductase</keyword>
<protein>
    <recommendedName>
        <fullName evidence="8">Peroxidase</fullName>
        <ecNumber evidence="8">1.11.1.-</ecNumber>
    </recommendedName>
</protein>
<accession>A0A8T9CE03</accession>
<dbReference type="OrthoDB" id="2859658at2759"/>
<sequence length="325" mass="36333">MSEKGDFEAVRKDIAKLMHQPEYDDGSAGPVLVRLAWHSAGTYDAETDTGGSNGAGMRYEAEGGDPANAGLQHARVFLEPVKAKHSWITYADLWTLAGVVAIQEMGGPKIPWSGGRTDYVDDSSKLPPRGRLPDGAQGSDHLRWVFYKMGFSDQEIVALSGAHNLGRCHSDRSGFEGAWVNNPTRFSNQYFRLLLSLQWRKKKLPNGVEQYVNYDEDMETELMMLPTDVALTQDKSFRKYVELYARDKERFFEDFSKVFSKLVELGITRDEEGKITNSDNEKGGYHAAPKKKETPGSPVKGTDDKVGPSEGEPLKEENKSFRARL</sequence>
<dbReference type="PANTHER" id="PTHR31356:SF36">
    <property type="entry name" value="L-ASCORBATE PEROXIDASE 3"/>
    <property type="match status" value="1"/>
</dbReference>
<dbReference type="PRINTS" id="PR00459">
    <property type="entry name" value="ASPEROXIDASE"/>
</dbReference>
<comment type="caution">
    <text evidence="11">The sequence shown here is derived from an EMBL/GenBank/DDBJ whole genome shotgun (WGS) entry which is preliminary data.</text>
</comment>
<dbReference type="GO" id="GO:0020037">
    <property type="term" value="F:heme binding"/>
    <property type="evidence" value="ECO:0007669"/>
    <property type="project" value="UniProtKB-UniRule"/>
</dbReference>
<dbReference type="AlphaFoldDB" id="A0A8T9CE03"/>
<feature type="domain" description="Plant heme peroxidase family profile" evidence="10">
    <location>
        <begin position="14"/>
        <end position="275"/>
    </location>
</feature>
<dbReference type="GO" id="GO:0000302">
    <property type="term" value="P:response to reactive oxygen species"/>
    <property type="evidence" value="ECO:0007669"/>
    <property type="project" value="TreeGrafter"/>
</dbReference>
<keyword evidence="3 8" id="KW-0575">Peroxidase</keyword>
<dbReference type="InterPro" id="IPR019794">
    <property type="entry name" value="Peroxidases_AS"/>
</dbReference>
<evidence type="ECO:0000259" key="10">
    <source>
        <dbReference type="PROSITE" id="PS50873"/>
    </source>
</evidence>
<evidence type="ECO:0000256" key="2">
    <source>
        <dbReference type="ARBA" id="ARBA00005997"/>
    </source>
</evidence>
<feature type="region of interest" description="Disordered" evidence="9">
    <location>
        <begin position="274"/>
        <end position="325"/>
    </location>
</feature>
<dbReference type="GO" id="GO:0034599">
    <property type="term" value="P:cellular response to oxidative stress"/>
    <property type="evidence" value="ECO:0007669"/>
    <property type="project" value="InterPro"/>
</dbReference>
<evidence type="ECO:0000256" key="6">
    <source>
        <dbReference type="ARBA" id="ARBA00023002"/>
    </source>
</evidence>
<dbReference type="Gene3D" id="1.10.520.10">
    <property type="match status" value="1"/>
</dbReference>
<dbReference type="FunFam" id="1.10.520.10:FF:000005">
    <property type="entry name" value="Cytochrome c peroxidase"/>
    <property type="match status" value="1"/>
</dbReference>
<dbReference type="PRINTS" id="PR00458">
    <property type="entry name" value="PEROXIDASE"/>
</dbReference>
<dbReference type="InterPro" id="IPR010255">
    <property type="entry name" value="Haem_peroxidase_sf"/>
</dbReference>
<gene>
    <name evidence="11" type="ORF">LSUE1_G001243</name>
</gene>
<dbReference type="InterPro" id="IPR002207">
    <property type="entry name" value="Peroxidase_I"/>
</dbReference>
<evidence type="ECO:0000256" key="5">
    <source>
        <dbReference type="ARBA" id="ARBA00022723"/>
    </source>
</evidence>
<organism evidence="11 12">
    <name type="scientific">Lachnellula suecica</name>
    <dbReference type="NCBI Taxonomy" id="602035"/>
    <lineage>
        <taxon>Eukaryota</taxon>
        <taxon>Fungi</taxon>
        <taxon>Dikarya</taxon>
        <taxon>Ascomycota</taxon>
        <taxon>Pezizomycotina</taxon>
        <taxon>Leotiomycetes</taxon>
        <taxon>Helotiales</taxon>
        <taxon>Lachnaceae</taxon>
        <taxon>Lachnellula</taxon>
    </lineage>
</organism>
<comment type="similarity">
    <text evidence="2">Belongs to the peroxidase family. Cytochrome c peroxidase subfamily.</text>
</comment>
<evidence type="ECO:0000256" key="8">
    <source>
        <dbReference type="RuleBase" id="RU363051"/>
    </source>
</evidence>
<dbReference type="EC" id="1.11.1.-" evidence="8"/>
<dbReference type="PROSITE" id="PS00436">
    <property type="entry name" value="PEROXIDASE_2"/>
    <property type="match status" value="1"/>
</dbReference>
<dbReference type="PANTHER" id="PTHR31356">
    <property type="entry name" value="THYLAKOID LUMENAL 29 KDA PROTEIN, CHLOROPLASTIC-RELATED"/>
    <property type="match status" value="1"/>
</dbReference>
<reference evidence="11 12" key="1">
    <citation type="submission" date="2018-05" db="EMBL/GenBank/DDBJ databases">
        <title>Genome sequencing and assembly of the regulated plant pathogen Lachnellula willkommii and related sister species for the development of diagnostic species identification markers.</title>
        <authorList>
            <person name="Giroux E."/>
            <person name="Bilodeau G."/>
        </authorList>
    </citation>
    <scope>NUCLEOTIDE SEQUENCE [LARGE SCALE GENOMIC DNA]</scope>
    <source>
        <strain evidence="11 12">CBS 268.59</strain>
    </source>
</reference>
<name>A0A8T9CE03_9HELO</name>
<dbReference type="SUPFAM" id="SSF48113">
    <property type="entry name" value="Heme-dependent peroxidases"/>
    <property type="match status" value="1"/>
</dbReference>
<evidence type="ECO:0000256" key="4">
    <source>
        <dbReference type="ARBA" id="ARBA00022617"/>
    </source>
</evidence>
<evidence type="ECO:0000256" key="9">
    <source>
        <dbReference type="SAM" id="MobiDB-lite"/>
    </source>
</evidence>
<dbReference type="EMBL" id="QGMK01000190">
    <property type="protein sequence ID" value="TVY83466.1"/>
    <property type="molecule type" value="Genomic_DNA"/>
</dbReference>
<dbReference type="InterPro" id="IPR044831">
    <property type="entry name" value="Ccp1-like"/>
</dbReference>
<dbReference type="Pfam" id="PF00141">
    <property type="entry name" value="peroxidase"/>
    <property type="match status" value="1"/>
</dbReference>
<keyword evidence="4" id="KW-0349">Heme</keyword>
<feature type="compositionally biased region" description="Basic and acidic residues" evidence="9">
    <location>
        <begin position="274"/>
        <end position="294"/>
    </location>
</feature>
<dbReference type="Proteomes" id="UP000469558">
    <property type="component" value="Unassembled WGS sequence"/>
</dbReference>
<dbReference type="GO" id="GO:0004601">
    <property type="term" value="F:peroxidase activity"/>
    <property type="evidence" value="ECO:0007669"/>
    <property type="project" value="UniProtKB-KW"/>
</dbReference>
<keyword evidence="5" id="KW-0479">Metal-binding</keyword>
<evidence type="ECO:0000256" key="3">
    <source>
        <dbReference type="ARBA" id="ARBA00022559"/>
    </source>
</evidence>
<evidence type="ECO:0000256" key="1">
    <source>
        <dbReference type="ARBA" id="ARBA00003917"/>
    </source>
</evidence>
<evidence type="ECO:0000256" key="7">
    <source>
        <dbReference type="ARBA" id="ARBA00023004"/>
    </source>
</evidence>
<dbReference type="FunFam" id="1.10.420.10:FF:000009">
    <property type="entry name" value="Ascorbate peroxidase"/>
    <property type="match status" value="1"/>
</dbReference>
<dbReference type="PROSITE" id="PS50873">
    <property type="entry name" value="PEROXIDASE_4"/>
    <property type="match status" value="1"/>
</dbReference>
<feature type="compositionally biased region" description="Basic and acidic residues" evidence="9">
    <location>
        <begin position="301"/>
        <end position="325"/>
    </location>
</feature>
<dbReference type="Gene3D" id="1.10.420.10">
    <property type="entry name" value="Peroxidase, domain 2"/>
    <property type="match status" value="1"/>
</dbReference>
<dbReference type="InterPro" id="IPR002016">
    <property type="entry name" value="Haem_peroxidase"/>
</dbReference>
<proteinExistence type="inferred from homology"/>